<dbReference type="OMA" id="EHYCMNG"/>
<feature type="compositionally biased region" description="Polar residues" evidence="3">
    <location>
        <begin position="441"/>
        <end position="459"/>
    </location>
</feature>
<feature type="compositionally biased region" description="Polar residues" evidence="3">
    <location>
        <begin position="642"/>
        <end position="653"/>
    </location>
</feature>
<feature type="region of interest" description="Disordered" evidence="3">
    <location>
        <begin position="424"/>
        <end position="459"/>
    </location>
</feature>
<feature type="domain" description="EGF-like" evidence="5">
    <location>
        <begin position="170"/>
        <end position="213"/>
    </location>
</feature>
<dbReference type="EnsemblMetazoa" id="XM_038204181.1">
    <property type="protein sequence ID" value="XP_038060109.1"/>
    <property type="gene ID" value="LOC119731148"/>
</dbReference>
<keyword evidence="1 2" id="KW-1015">Disulfide bond</keyword>
<dbReference type="Proteomes" id="UP000887568">
    <property type="component" value="Unplaced"/>
</dbReference>
<keyword evidence="4" id="KW-1133">Transmembrane helix</keyword>
<feature type="compositionally biased region" description="Acidic residues" evidence="3">
    <location>
        <begin position="551"/>
        <end position="562"/>
    </location>
</feature>
<dbReference type="PANTHER" id="PTHR24033:SF151">
    <property type="entry name" value="NOTCH 2"/>
    <property type="match status" value="1"/>
</dbReference>
<protein>
    <recommendedName>
        <fullName evidence="5">EGF-like domain-containing protein</fullName>
    </recommendedName>
</protein>
<evidence type="ECO:0000256" key="2">
    <source>
        <dbReference type="PROSITE-ProRule" id="PRU00076"/>
    </source>
</evidence>
<dbReference type="SMART" id="SM00181">
    <property type="entry name" value="EGF"/>
    <property type="match status" value="7"/>
</dbReference>
<evidence type="ECO:0000256" key="3">
    <source>
        <dbReference type="SAM" id="MobiDB-lite"/>
    </source>
</evidence>
<name>A0A914A9L8_PATMI</name>
<sequence>MGKYYNIKSEEGIAIEQPKKTIFDIVFSYIFKTVIVVFIVIGFIFIIVTASTDWTVNVVGGNKEICTLSCENGDLNLKRCECQCEKGWNGLRCNIPLQPENTSIPTCNLDCGDHGRVQSDQCQCQCDDNYYGESCDKMCDKTCDHGTLDHDTCSCQCNIGYYGDTCQSTADQLCNNGSYCQNGGTCHQVEDGKTRELLFLCKCSPSFTGDRCETPKCNLDCGVHGHIDDTECRCVCDEDYRGTLCQLLVDDHTEPCGPEYEHYCMNDGICLHLKGIMKPSCRCPMLYYGLRCDRLEPELDCGCMNGGECQYNETKQRYECICLKKFTGERCQYKSLPPVRPIVGPPLHHRAHRVKRYMLSDTQDSSRKLIITICVIFVAMLIVTGLVVIVYVRNRNAREKERQEKLEEIIRDQRNGMRLRASLQSTGAGGSYPADDIEMTSFRSNPNQQPQVKMVSEQQPIDRCQAVSTVARNCPARSSQTSLHSNASQGDTRGNSATKGGKEGYEAVPTQEPTSPEGVPAKNDSDTSLEGPGDPDTLPDKHPRASSDLGSESEESDGEGDVIDVPNPQIQALQNHLGGSDHDSGDYTWDEHSSPGLRITSPYAHDTSPLHQPRGRGHLNGVESNRSPDQVNIHENPLENPGSKTDAMNNVMSGSPKDAYYADRLKDVVEGSPPSAV</sequence>
<feature type="disulfide bond" evidence="2">
    <location>
        <begin position="303"/>
        <end position="320"/>
    </location>
</feature>
<dbReference type="Pfam" id="PF07974">
    <property type="entry name" value="EGF_2"/>
    <property type="match status" value="1"/>
</dbReference>
<dbReference type="InterPro" id="IPR013111">
    <property type="entry name" value="EGF_extracell"/>
</dbReference>
<accession>A0A914A9L8</accession>
<feature type="transmembrane region" description="Helical" evidence="4">
    <location>
        <begin position="21"/>
        <end position="48"/>
    </location>
</feature>
<dbReference type="OrthoDB" id="382013at2759"/>
<dbReference type="PROSITE" id="PS50026">
    <property type="entry name" value="EGF_3"/>
    <property type="match status" value="3"/>
</dbReference>
<organism evidence="6 7">
    <name type="scientific">Patiria miniata</name>
    <name type="common">Bat star</name>
    <name type="synonym">Asterina miniata</name>
    <dbReference type="NCBI Taxonomy" id="46514"/>
    <lineage>
        <taxon>Eukaryota</taxon>
        <taxon>Metazoa</taxon>
        <taxon>Echinodermata</taxon>
        <taxon>Eleutherozoa</taxon>
        <taxon>Asterozoa</taxon>
        <taxon>Asteroidea</taxon>
        <taxon>Valvatacea</taxon>
        <taxon>Valvatida</taxon>
        <taxon>Asterinidae</taxon>
        <taxon>Patiria</taxon>
    </lineage>
</organism>
<feature type="compositionally biased region" description="Basic and acidic residues" evidence="3">
    <location>
        <begin position="579"/>
        <end position="593"/>
    </location>
</feature>
<keyword evidence="7" id="KW-1185">Reference proteome</keyword>
<comment type="caution">
    <text evidence="2">Lacks conserved residue(s) required for the propagation of feature annotation.</text>
</comment>
<evidence type="ECO:0000256" key="4">
    <source>
        <dbReference type="SAM" id="Phobius"/>
    </source>
</evidence>
<dbReference type="InterPro" id="IPR051830">
    <property type="entry name" value="NOTCH_homolog"/>
</dbReference>
<feature type="disulfide bond" evidence="2">
    <location>
        <begin position="264"/>
        <end position="281"/>
    </location>
</feature>
<feature type="disulfide bond" evidence="2">
    <location>
        <begin position="283"/>
        <end position="292"/>
    </location>
</feature>
<feature type="disulfide bond" evidence="2">
    <location>
        <begin position="322"/>
        <end position="331"/>
    </location>
</feature>
<dbReference type="GeneID" id="119731148"/>
<dbReference type="CDD" id="cd00054">
    <property type="entry name" value="EGF_CA"/>
    <property type="match status" value="1"/>
</dbReference>
<dbReference type="Gene3D" id="2.10.25.10">
    <property type="entry name" value="Laminin"/>
    <property type="match status" value="4"/>
</dbReference>
<feature type="region of interest" description="Disordered" evidence="3">
    <location>
        <begin position="472"/>
        <end position="657"/>
    </location>
</feature>
<evidence type="ECO:0000313" key="6">
    <source>
        <dbReference type="EnsemblMetazoa" id="XP_038060109.1"/>
    </source>
</evidence>
<evidence type="ECO:0000313" key="7">
    <source>
        <dbReference type="Proteomes" id="UP000887568"/>
    </source>
</evidence>
<dbReference type="SUPFAM" id="SSF57196">
    <property type="entry name" value="EGF/Laminin"/>
    <property type="match status" value="3"/>
</dbReference>
<dbReference type="PROSITE" id="PS00022">
    <property type="entry name" value="EGF_1"/>
    <property type="match status" value="3"/>
</dbReference>
<dbReference type="RefSeq" id="XP_038060109.1">
    <property type="nucleotide sequence ID" value="XM_038204181.1"/>
</dbReference>
<keyword evidence="4" id="KW-0472">Membrane</keyword>
<feature type="domain" description="EGF-like" evidence="5">
    <location>
        <begin position="297"/>
        <end position="332"/>
    </location>
</feature>
<dbReference type="PANTHER" id="PTHR24033">
    <property type="entry name" value="EGF-LIKE DOMAIN-CONTAINING PROTEIN"/>
    <property type="match status" value="1"/>
</dbReference>
<feature type="domain" description="EGF-like" evidence="5">
    <location>
        <begin position="252"/>
        <end position="293"/>
    </location>
</feature>
<evidence type="ECO:0000256" key="1">
    <source>
        <dbReference type="ARBA" id="ARBA00023157"/>
    </source>
</evidence>
<keyword evidence="4" id="KW-0812">Transmembrane</keyword>
<feature type="transmembrane region" description="Helical" evidence="4">
    <location>
        <begin position="369"/>
        <end position="392"/>
    </location>
</feature>
<feature type="compositionally biased region" description="Polar residues" evidence="3">
    <location>
        <begin position="472"/>
        <end position="498"/>
    </location>
</feature>
<dbReference type="AlphaFoldDB" id="A0A914A9L8"/>
<reference evidence="6" key="1">
    <citation type="submission" date="2022-11" db="UniProtKB">
        <authorList>
            <consortium name="EnsemblMetazoa"/>
        </authorList>
    </citation>
    <scope>IDENTIFICATION</scope>
</reference>
<keyword evidence="2" id="KW-0245">EGF-like domain</keyword>
<proteinExistence type="predicted"/>
<dbReference type="InterPro" id="IPR000742">
    <property type="entry name" value="EGF"/>
</dbReference>
<evidence type="ECO:0000259" key="5">
    <source>
        <dbReference type="PROSITE" id="PS50026"/>
    </source>
</evidence>
<feature type="disulfide bond" evidence="2">
    <location>
        <begin position="203"/>
        <end position="212"/>
    </location>
</feature>